<dbReference type="InterPro" id="IPR027417">
    <property type="entry name" value="P-loop_NTPase"/>
</dbReference>
<dbReference type="Gene3D" id="3.40.850.10">
    <property type="entry name" value="Kinesin motor domain"/>
    <property type="match status" value="1"/>
</dbReference>
<proteinExistence type="inferred from homology"/>
<evidence type="ECO:0000256" key="12">
    <source>
        <dbReference type="SAM" id="Coils"/>
    </source>
</evidence>
<evidence type="ECO:0000256" key="10">
    <source>
        <dbReference type="PROSITE-ProRule" id="PRU00283"/>
    </source>
</evidence>
<keyword evidence="2" id="KW-0963">Cytoplasm</keyword>
<organism evidence="15 16">
    <name type="scientific">Rhododendron griersonianum</name>
    <dbReference type="NCBI Taxonomy" id="479676"/>
    <lineage>
        <taxon>Eukaryota</taxon>
        <taxon>Viridiplantae</taxon>
        <taxon>Streptophyta</taxon>
        <taxon>Embryophyta</taxon>
        <taxon>Tracheophyta</taxon>
        <taxon>Spermatophyta</taxon>
        <taxon>Magnoliopsida</taxon>
        <taxon>eudicotyledons</taxon>
        <taxon>Gunneridae</taxon>
        <taxon>Pentapetalae</taxon>
        <taxon>asterids</taxon>
        <taxon>Ericales</taxon>
        <taxon>Ericaceae</taxon>
        <taxon>Ericoideae</taxon>
        <taxon>Rhodoreae</taxon>
        <taxon>Rhododendron</taxon>
    </lineage>
</organism>
<sequence length="949" mass="107048">MDNPKANLQRKGSSIPLEPSQILWSSDKSTKDSRSSGGSPGKNDKDKDVNVQVVLRCRPLSEDEKRVKTPVAISCNEHSREVSVIQNVANKYRDKAFVFDNVFGPASQQKDLYEQAIAPLVNEALEGYTCTIFAYGQTGTGKTYTMEGEAVKQKKTEFHSDAGVIPRAVKQIFDTLEAQNAKYGMRVMFLELYHEDITDLLVPEKGSRKPITVMEDGKGAVFVKGLEEGIVHTADEIYKILEEGSMRKHIAEETLLNKQSNRSHSILSITVEIKECASEGVELIKCGKLNLVDLAGSENVLRSGAREVNLVNQRVAKSALINDLYTEIDRLKQELRERYLNEEAVKKATDEEIEHVKLESEFKNKQLTELQELYANQQKLFAELSEKLGRTQREFDRTKQAMVYLVEKQRRATETIKEKEDLIFNLVGSEKALTEKAFELQAELEKVASEVSSLLAEIDRKNKMEDSNRVLIHNFRAQLAQQLASLHTTVDASVKEQEKKLKVVEEETQLFVSTKAQATEQLTAQLEELKVLYGSSLKYFDDLEGELHGNSESAFCSLKSEISKNSTSLMDLFRNMASEGCGIIDDLQNNFNDHKEKIVVFAQQQHEAHTRTLRATRLIAATLGKFFQSLSMSFENLTLLVEEAHKTNDQELCAFEKQLEESANEDRQLLDKVTEMLASSNARKRKMVQTAVDAIRKSATSRMSKLHQEMSNIHDSTTSVQEEWTNYIQNLSTQFIEDISVMESGKDGLDDGLRNCVEKAKTLAEQWRNAEDSLSSLQRRTVDSVDSIVKDGLEANQKIRHQFSSVALSTMDESDAASKSCLSSIENLLRLDQDTMKKINSFITPCRDGALEMEIAVSHKTIEVVQNAQKCLIDEYMVDELPHSTRQKQPFDLPSTTSIEELKTPAFESLKSHWDTRPIKQLNGDVNKPLGLSEAAQSLHRKFSLTDIN</sequence>
<dbReference type="GO" id="GO:0072686">
    <property type="term" value="C:mitotic spindle"/>
    <property type="evidence" value="ECO:0007669"/>
    <property type="project" value="TreeGrafter"/>
</dbReference>
<evidence type="ECO:0000256" key="9">
    <source>
        <dbReference type="ARBA" id="ARBA00046159"/>
    </source>
</evidence>
<comment type="function">
    <text evidence="9">Responsible for microtubule translocation. May be important for the organization of phragmoplast-specific arrays of microtubules. Plays an essential role in stabilizing the mitotic spindle. Required during mitotic cytokinesis.</text>
</comment>
<feature type="domain" description="Kinesin motor" evidence="14">
    <location>
        <begin position="50"/>
        <end position="306"/>
    </location>
</feature>
<evidence type="ECO:0000256" key="1">
    <source>
        <dbReference type="ARBA" id="ARBA00004186"/>
    </source>
</evidence>
<evidence type="ECO:0000256" key="2">
    <source>
        <dbReference type="ARBA" id="ARBA00022490"/>
    </source>
</evidence>
<feature type="binding site" evidence="10">
    <location>
        <begin position="136"/>
        <end position="143"/>
    </location>
    <ligand>
        <name>ATP</name>
        <dbReference type="ChEBI" id="CHEBI:30616"/>
    </ligand>
</feature>
<evidence type="ECO:0000256" key="11">
    <source>
        <dbReference type="RuleBase" id="RU000394"/>
    </source>
</evidence>
<dbReference type="AlphaFoldDB" id="A0AAV6KC97"/>
<name>A0AAV6KC97_9ERIC</name>
<dbReference type="PANTHER" id="PTHR47970">
    <property type="entry name" value="KINESIN-LIKE PROTEIN KIF11"/>
    <property type="match status" value="1"/>
</dbReference>
<dbReference type="PRINTS" id="PR00380">
    <property type="entry name" value="KINESINHEAVY"/>
</dbReference>
<comment type="similarity">
    <text evidence="8">Belongs to the TRAFAC class myosin-kinesin ATPase superfamily. Kinesin family. KIN-5/BimC subfamily.</text>
</comment>
<dbReference type="InterPro" id="IPR019821">
    <property type="entry name" value="Kinesin_motor_CS"/>
</dbReference>
<evidence type="ECO:0000256" key="7">
    <source>
        <dbReference type="ARBA" id="ARBA00023212"/>
    </source>
</evidence>
<comment type="subcellular location">
    <subcellularLocation>
        <location evidence="1">Cytoplasm</location>
        <location evidence="1">Cytoskeleton</location>
        <location evidence="1">Spindle</location>
    </subcellularLocation>
</comment>
<evidence type="ECO:0000259" key="14">
    <source>
        <dbReference type="PROSITE" id="PS50067"/>
    </source>
</evidence>
<comment type="caution">
    <text evidence="15">The sequence shown here is derived from an EMBL/GenBank/DDBJ whole genome shotgun (WGS) entry which is preliminary data.</text>
</comment>
<keyword evidence="16" id="KW-1185">Reference proteome</keyword>
<dbReference type="PROSITE" id="PS50067">
    <property type="entry name" value="KINESIN_MOTOR_2"/>
    <property type="match status" value="1"/>
</dbReference>
<dbReference type="InterPro" id="IPR036961">
    <property type="entry name" value="Kinesin_motor_dom_sf"/>
</dbReference>
<dbReference type="GO" id="GO:0007018">
    <property type="term" value="P:microtubule-based movement"/>
    <property type="evidence" value="ECO:0007669"/>
    <property type="project" value="InterPro"/>
</dbReference>
<dbReference type="EMBL" id="JACTNZ010000005">
    <property type="protein sequence ID" value="KAG5550061.1"/>
    <property type="molecule type" value="Genomic_DNA"/>
</dbReference>
<dbReference type="Proteomes" id="UP000823749">
    <property type="component" value="Chromosome 5"/>
</dbReference>
<dbReference type="InterPro" id="IPR001752">
    <property type="entry name" value="Kinesin_motor_dom"/>
</dbReference>
<accession>A0AAV6KC97</accession>
<dbReference type="PROSITE" id="PS00411">
    <property type="entry name" value="KINESIN_MOTOR_1"/>
    <property type="match status" value="1"/>
</dbReference>
<protein>
    <recommendedName>
        <fullName evidence="11">Kinesin-like protein</fullName>
    </recommendedName>
</protein>
<evidence type="ECO:0000256" key="8">
    <source>
        <dbReference type="ARBA" id="ARBA00034704"/>
    </source>
</evidence>
<evidence type="ECO:0000256" key="4">
    <source>
        <dbReference type="ARBA" id="ARBA00022741"/>
    </source>
</evidence>
<dbReference type="SUPFAM" id="SSF52540">
    <property type="entry name" value="P-loop containing nucleoside triphosphate hydrolases"/>
    <property type="match status" value="1"/>
</dbReference>
<dbReference type="InterPro" id="IPR047149">
    <property type="entry name" value="KIF11-like"/>
</dbReference>
<keyword evidence="3 11" id="KW-0493">Microtubule</keyword>
<dbReference type="Pfam" id="PF00225">
    <property type="entry name" value="Kinesin"/>
    <property type="match status" value="1"/>
</dbReference>
<dbReference type="SMART" id="SM00129">
    <property type="entry name" value="KISc"/>
    <property type="match status" value="1"/>
</dbReference>
<feature type="coiled-coil region" evidence="12">
    <location>
        <begin position="332"/>
        <end position="394"/>
    </location>
</feature>
<evidence type="ECO:0000313" key="15">
    <source>
        <dbReference type="EMBL" id="KAG5550061.1"/>
    </source>
</evidence>
<dbReference type="GO" id="GO:0008574">
    <property type="term" value="F:plus-end-directed microtubule motor activity"/>
    <property type="evidence" value="ECO:0007669"/>
    <property type="project" value="TreeGrafter"/>
</dbReference>
<dbReference type="GO" id="GO:0008017">
    <property type="term" value="F:microtubule binding"/>
    <property type="evidence" value="ECO:0007669"/>
    <property type="project" value="InterPro"/>
</dbReference>
<gene>
    <name evidence="15" type="ORF">RHGRI_015127</name>
</gene>
<evidence type="ECO:0000256" key="6">
    <source>
        <dbReference type="ARBA" id="ARBA00023175"/>
    </source>
</evidence>
<dbReference type="GO" id="GO:0051231">
    <property type="term" value="P:spindle elongation"/>
    <property type="evidence" value="ECO:0007669"/>
    <property type="project" value="TreeGrafter"/>
</dbReference>
<evidence type="ECO:0000256" key="13">
    <source>
        <dbReference type="SAM" id="MobiDB-lite"/>
    </source>
</evidence>
<keyword evidence="7" id="KW-0206">Cytoskeleton</keyword>
<dbReference type="FunFam" id="3.40.850.10:FF:000019">
    <property type="entry name" value="Kinesin-like protein KIN-5D"/>
    <property type="match status" value="1"/>
</dbReference>
<evidence type="ECO:0000313" key="16">
    <source>
        <dbReference type="Proteomes" id="UP000823749"/>
    </source>
</evidence>
<keyword evidence="6 10" id="KW-0505">Motor protein</keyword>
<feature type="coiled-coil region" evidence="12">
    <location>
        <begin position="430"/>
        <end position="457"/>
    </location>
</feature>
<dbReference type="GO" id="GO:0005524">
    <property type="term" value="F:ATP binding"/>
    <property type="evidence" value="ECO:0007669"/>
    <property type="project" value="UniProtKB-UniRule"/>
</dbReference>
<dbReference type="PANTHER" id="PTHR47970:SF14">
    <property type="entry name" value="125 KDA KINESIN-RELATED PROTEIN-LIKE ISOFORM X1"/>
    <property type="match status" value="1"/>
</dbReference>
<keyword evidence="12" id="KW-0175">Coiled coil</keyword>
<dbReference type="GO" id="GO:0005876">
    <property type="term" value="C:spindle microtubule"/>
    <property type="evidence" value="ECO:0007669"/>
    <property type="project" value="TreeGrafter"/>
</dbReference>
<dbReference type="GO" id="GO:0090307">
    <property type="term" value="P:mitotic spindle assembly"/>
    <property type="evidence" value="ECO:0007669"/>
    <property type="project" value="TreeGrafter"/>
</dbReference>
<keyword evidence="5 10" id="KW-0067">ATP-binding</keyword>
<evidence type="ECO:0000256" key="3">
    <source>
        <dbReference type="ARBA" id="ARBA00022701"/>
    </source>
</evidence>
<reference evidence="15" key="1">
    <citation type="submission" date="2020-08" db="EMBL/GenBank/DDBJ databases">
        <title>Plant Genome Project.</title>
        <authorList>
            <person name="Zhang R.-G."/>
        </authorList>
    </citation>
    <scope>NUCLEOTIDE SEQUENCE</scope>
    <source>
        <strain evidence="15">WSP0</strain>
        <tissue evidence="15">Leaf</tissue>
    </source>
</reference>
<feature type="region of interest" description="Disordered" evidence="13">
    <location>
        <begin position="1"/>
        <end position="50"/>
    </location>
</feature>
<keyword evidence="4 10" id="KW-0547">Nucleotide-binding</keyword>
<evidence type="ECO:0000256" key="5">
    <source>
        <dbReference type="ARBA" id="ARBA00022840"/>
    </source>
</evidence>